<dbReference type="Proteomes" id="UP000220914">
    <property type="component" value="Unassembled WGS sequence"/>
</dbReference>
<dbReference type="Proteomes" id="UP000465302">
    <property type="component" value="Unassembled WGS sequence"/>
</dbReference>
<evidence type="ECO:0000313" key="5">
    <source>
        <dbReference type="Proteomes" id="UP000465302"/>
    </source>
</evidence>
<evidence type="ECO:0000259" key="1">
    <source>
        <dbReference type="Pfam" id="PF13091"/>
    </source>
</evidence>
<reference evidence="2" key="3">
    <citation type="submission" date="2020-02" db="EMBL/GenBank/DDBJ databases">
        <authorList>
            <person name="Matsumoto Y."/>
            <person name="Motooka D."/>
            <person name="Nakamura S."/>
        </authorList>
    </citation>
    <scope>NUCLEOTIDE SEQUENCE</scope>
    <source>
        <strain evidence="2">JCM 6377</strain>
    </source>
</reference>
<dbReference type="EMBL" id="PDCP01000067">
    <property type="protein sequence ID" value="PEG34368.1"/>
    <property type="molecule type" value="Genomic_DNA"/>
</dbReference>
<name>A0A2A7MT75_MYCAG</name>
<dbReference type="EMBL" id="BLKS01000001">
    <property type="protein sequence ID" value="GFG52331.1"/>
    <property type="molecule type" value="Genomic_DNA"/>
</dbReference>
<keyword evidence="4" id="KW-1185">Reference proteome</keyword>
<evidence type="ECO:0000313" key="2">
    <source>
        <dbReference type="EMBL" id="GFG52331.1"/>
    </source>
</evidence>
<proteinExistence type="predicted"/>
<sequence>MITPGAALLELAAASQQYFVMCAPFVKERVVAQLLSAAPRGVKPVLYTRWRPDEVAAGVSDTEVLELLRSHEGVVYLHDRLHAKYYRNESGALIGSANLTGAALGWSPNPNIELLIASGVGAVQDIENHLAAESYMATDAIAREVEDVASLLPRQADVPEVAVTSSVGDLWIPSLRVPGDLYIAYLQGAEVLASRSASAAVTDLAVLELPAGLDRSQFRLLVGRRLRNERLFKAIDAFLEQPRRFGEVRQMIGELTGLDRSNSDDAWQTVMRWMLEFLPSRYSRTVRRHSEVITRISGHDREATQ</sequence>
<comment type="caution">
    <text evidence="3">The sequence shown here is derived from an EMBL/GenBank/DDBJ whole genome shotgun (WGS) entry which is preliminary data.</text>
</comment>
<organism evidence="3 4">
    <name type="scientific">Mycolicibacterium agri</name>
    <name type="common">Mycobacterium agri</name>
    <dbReference type="NCBI Taxonomy" id="36811"/>
    <lineage>
        <taxon>Bacteria</taxon>
        <taxon>Bacillati</taxon>
        <taxon>Actinomycetota</taxon>
        <taxon>Actinomycetes</taxon>
        <taxon>Mycobacteriales</taxon>
        <taxon>Mycobacteriaceae</taxon>
        <taxon>Mycolicibacterium</taxon>
    </lineage>
</organism>
<gene>
    <name evidence="3" type="ORF">CQY20_25950</name>
    <name evidence="2" type="ORF">MAGR_37720</name>
</gene>
<evidence type="ECO:0000313" key="4">
    <source>
        <dbReference type="Proteomes" id="UP000220914"/>
    </source>
</evidence>
<dbReference type="InterPro" id="IPR025202">
    <property type="entry name" value="PLD-like_dom"/>
</dbReference>
<evidence type="ECO:0000313" key="3">
    <source>
        <dbReference type="EMBL" id="PEG34368.1"/>
    </source>
</evidence>
<accession>A0A2A7MT75</accession>
<dbReference type="Pfam" id="PF13091">
    <property type="entry name" value="PLDc_2"/>
    <property type="match status" value="1"/>
</dbReference>
<feature type="domain" description="Phospholipase D-like" evidence="1">
    <location>
        <begin position="11"/>
        <end position="127"/>
    </location>
</feature>
<reference evidence="2 5" key="2">
    <citation type="journal article" date="2019" name="Emerg. Microbes Infect.">
        <title>Comprehensive subspecies identification of 175 nontuberculous mycobacteria species based on 7547 genomic profiles.</title>
        <authorList>
            <person name="Matsumoto Y."/>
            <person name="Kinjo T."/>
            <person name="Motooka D."/>
            <person name="Nabeya D."/>
            <person name="Jung N."/>
            <person name="Uechi K."/>
            <person name="Horii T."/>
            <person name="Iida T."/>
            <person name="Fujita J."/>
            <person name="Nakamura S."/>
        </authorList>
    </citation>
    <scope>NUCLEOTIDE SEQUENCE [LARGE SCALE GENOMIC DNA]</scope>
    <source>
        <strain evidence="2 5">JCM 6377</strain>
    </source>
</reference>
<protein>
    <recommendedName>
        <fullName evidence="1">Phospholipase D-like domain-containing protein</fullName>
    </recommendedName>
</protein>
<reference evidence="3 4" key="1">
    <citation type="submission" date="2017-10" db="EMBL/GenBank/DDBJ databases">
        <title>The new phylogeny of genus Mycobacterium.</title>
        <authorList>
            <person name="Tortoli E."/>
            <person name="Trovato A."/>
            <person name="Cirillo D.M."/>
        </authorList>
    </citation>
    <scope>NUCLEOTIDE SEQUENCE [LARGE SCALE GENOMIC DNA]</scope>
    <source>
        <strain evidence="3 4">CCUG37673</strain>
    </source>
</reference>
<dbReference type="Gene3D" id="3.30.870.10">
    <property type="entry name" value="Endonuclease Chain A"/>
    <property type="match status" value="1"/>
</dbReference>
<dbReference type="SUPFAM" id="SSF56024">
    <property type="entry name" value="Phospholipase D/nuclease"/>
    <property type="match status" value="1"/>
</dbReference>
<dbReference type="AlphaFoldDB" id="A0A2A7MT75"/>